<sequence length="143" mass="16984">MIHEGIYLREDINVCIVGDPSCAKSQFLKYASEEDEQIGEEWFLHDHQKCIDCQSPPDLGIYYYNDFSNWPPSSSHVESEPEEIADPEPEKMPYCDWLLEEKEMADRHRMRLDQRTADSRRMELEPKLEPEAEIAHRHRLFED</sequence>
<evidence type="ECO:0000313" key="4">
    <source>
        <dbReference type="EMBL" id="KAI9198766.1"/>
    </source>
</evidence>
<name>A0AAD5JFV7_ACENE</name>
<dbReference type="Gene3D" id="3.40.50.300">
    <property type="entry name" value="P-loop containing nucleotide triphosphate hydrolases"/>
    <property type="match status" value="1"/>
</dbReference>
<evidence type="ECO:0000259" key="3">
    <source>
        <dbReference type="Pfam" id="PF00493"/>
    </source>
</evidence>
<evidence type="ECO:0000256" key="2">
    <source>
        <dbReference type="ARBA" id="ARBA00022840"/>
    </source>
</evidence>
<feature type="domain" description="MCM C-terminal AAA(+) ATPase" evidence="3">
    <location>
        <begin position="3"/>
        <end position="33"/>
    </location>
</feature>
<accession>A0AAD5JFV7</accession>
<dbReference type="AlphaFoldDB" id="A0AAD5JFV7"/>
<evidence type="ECO:0000256" key="1">
    <source>
        <dbReference type="ARBA" id="ARBA00022741"/>
    </source>
</evidence>
<dbReference type="GO" id="GO:0003677">
    <property type="term" value="F:DNA binding"/>
    <property type="evidence" value="ECO:0007669"/>
    <property type="project" value="InterPro"/>
</dbReference>
<dbReference type="Pfam" id="PF00493">
    <property type="entry name" value="MCM"/>
    <property type="match status" value="1"/>
</dbReference>
<gene>
    <name evidence="4" type="ORF">LWI28_021811</name>
</gene>
<comment type="caution">
    <text evidence="4">The sequence shown here is derived from an EMBL/GenBank/DDBJ whole genome shotgun (WGS) entry which is preliminary data.</text>
</comment>
<keyword evidence="5" id="KW-1185">Reference proteome</keyword>
<keyword evidence="2" id="KW-0067">ATP-binding</keyword>
<dbReference type="GO" id="GO:0005524">
    <property type="term" value="F:ATP binding"/>
    <property type="evidence" value="ECO:0007669"/>
    <property type="project" value="UniProtKB-KW"/>
</dbReference>
<keyword evidence="1" id="KW-0547">Nucleotide-binding</keyword>
<dbReference type="InterPro" id="IPR027417">
    <property type="entry name" value="P-loop_NTPase"/>
</dbReference>
<dbReference type="EMBL" id="JAJSOW010000002">
    <property type="protein sequence ID" value="KAI9198766.1"/>
    <property type="molecule type" value="Genomic_DNA"/>
</dbReference>
<reference evidence="4 5" key="1">
    <citation type="journal article" date="2022" name="Plant J.">
        <title>Strategies of tolerance reflected in two North American maple genomes.</title>
        <authorList>
            <person name="McEvoy S.L."/>
            <person name="Sezen U.U."/>
            <person name="Trouern-Trend A."/>
            <person name="McMahon S.M."/>
            <person name="Schaberg P.G."/>
            <person name="Yang J."/>
            <person name="Wegrzyn J.L."/>
            <person name="Swenson N.G."/>
        </authorList>
    </citation>
    <scope>NUCLEOTIDE SEQUENCE [LARGE SCALE GENOMIC DNA]</scope>
    <source>
        <strain evidence="4">91603</strain>
    </source>
</reference>
<protein>
    <recommendedName>
        <fullName evidence="3">MCM C-terminal AAA(+) ATPase domain-containing protein</fullName>
    </recommendedName>
</protein>
<proteinExistence type="predicted"/>
<organism evidence="4 5">
    <name type="scientific">Acer negundo</name>
    <name type="common">Box elder</name>
    <dbReference type="NCBI Taxonomy" id="4023"/>
    <lineage>
        <taxon>Eukaryota</taxon>
        <taxon>Viridiplantae</taxon>
        <taxon>Streptophyta</taxon>
        <taxon>Embryophyta</taxon>
        <taxon>Tracheophyta</taxon>
        <taxon>Spermatophyta</taxon>
        <taxon>Magnoliopsida</taxon>
        <taxon>eudicotyledons</taxon>
        <taxon>Gunneridae</taxon>
        <taxon>Pentapetalae</taxon>
        <taxon>rosids</taxon>
        <taxon>malvids</taxon>
        <taxon>Sapindales</taxon>
        <taxon>Sapindaceae</taxon>
        <taxon>Hippocastanoideae</taxon>
        <taxon>Acereae</taxon>
        <taxon>Acer</taxon>
    </lineage>
</organism>
<dbReference type="Proteomes" id="UP001064489">
    <property type="component" value="Chromosome 13"/>
</dbReference>
<dbReference type="InterPro" id="IPR001208">
    <property type="entry name" value="MCM_dom"/>
</dbReference>
<evidence type="ECO:0000313" key="5">
    <source>
        <dbReference type="Proteomes" id="UP001064489"/>
    </source>
</evidence>